<evidence type="ECO:0000313" key="2">
    <source>
        <dbReference type="Proteomes" id="UP000618579"/>
    </source>
</evidence>
<keyword evidence="2" id="KW-1185">Reference proteome</keyword>
<name>A0ABX1ZQ07_9BACL</name>
<dbReference type="EMBL" id="WHNZ01000042">
    <property type="protein sequence ID" value="NOV02157.1"/>
    <property type="molecule type" value="Genomic_DNA"/>
</dbReference>
<sequence length="88" mass="10010">MLYIIVLIPACLLVLFGIFKITRKVRDKVETAKVINMSLYRTKKTSVPNKSACSFCRKKEKKLAFYSDEQGRVVGVVPFAGLRLNAER</sequence>
<gene>
    <name evidence="1" type="ORF">GC097_19295</name>
</gene>
<reference evidence="1 2" key="1">
    <citation type="submission" date="2019-10" db="EMBL/GenBank/DDBJ databases">
        <title>Description of Paenibacillus pedi sp. nov.</title>
        <authorList>
            <person name="Carlier A."/>
            <person name="Qi S."/>
        </authorList>
    </citation>
    <scope>NUCLEOTIDE SEQUENCE [LARGE SCALE GENOMIC DNA]</scope>
    <source>
        <strain evidence="1 2">LMG 31457</strain>
    </source>
</reference>
<accession>A0ABX1ZQ07</accession>
<proteinExistence type="predicted"/>
<evidence type="ECO:0000313" key="1">
    <source>
        <dbReference type="EMBL" id="NOV02157.1"/>
    </source>
</evidence>
<organism evidence="1 2">
    <name type="scientific">Paenibacillus planticolens</name>
    <dbReference type="NCBI Taxonomy" id="2654976"/>
    <lineage>
        <taxon>Bacteria</taxon>
        <taxon>Bacillati</taxon>
        <taxon>Bacillota</taxon>
        <taxon>Bacilli</taxon>
        <taxon>Bacillales</taxon>
        <taxon>Paenibacillaceae</taxon>
        <taxon>Paenibacillus</taxon>
    </lineage>
</organism>
<dbReference type="RefSeq" id="WP_171684990.1">
    <property type="nucleotide sequence ID" value="NZ_WHNZ01000042.1"/>
</dbReference>
<protein>
    <submittedName>
        <fullName evidence="1">Uncharacterized protein</fullName>
    </submittedName>
</protein>
<comment type="caution">
    <text evidence="1">The sequence shown here is derived from an EMBL/GenBank/DDBJ whole genome shotgun (WGS) entry which is preliminary data.</text>
</comment>
<dbReference type="Proteomes" id="UP000618579">
    <property type="component" value="Unassembled WGS sequence"/>
</dbReference>